<accession>A0AA88CLX8</accession>
<reference evidence="1" key="1">
    <citation type="submission" date="2023-07" db="EMBL/GenBank/DDBJ databases">
        <title>draft genome sequence of fig (Ficus carica).</title>
        <authorList>
            <person name="Takahashi T."/>
            <person name="Nishimura K."/>
        </authorList>
    </citation>
    <scope>NUCLEOTIDE SEQUENCE</scope>
</reference>
<proteinExistence type="predicted"/>
<dbReference type="EMBL" id="BTGU01000001">
    <property type="protein sequence ID" value="GMN26573.1"/>
    <property type="molecule type" value="Genomic_DNA"/>
</dbReference>
<dbReference type="Proteomes" id="UP001187192">
    <property type="component" value="Unassembled WGS sequence"/>
</dbReference>
<dbReference type="AlphaFoldDB" id="A0AA88CLX8"/>
<protein>
    <submittedName>
        <fullName evidence="1">Uncharacterized protein</fullName>
    </submittedName>
</protein>
<gene>
    <name evidence="1" type="ORF">TIFTF001_001349</name>
</gene>
<evidence type="ECO:0000313" key="1">
    <source>
        <dbReference type="EMBL" id="GMN26573.1"/>
    </source>
</evidence>
<sequence length="192" mass="20940">MEIGMVEHGLQQPLQASAQPSSSTFNVIGWSDQVRPSTLPSITCKREAPRSDWDTGVVSVVDTSMLKSARALLAGLGARATQPGRLLRALGTSTDYEYHFPRWGIRRNKVVAEHDPARGQVGSLASGPGERVILPSRGRVTIGNRLCGRSRSRHQQQPSQPSPYFFYHLSPPQLFALSIGKHKPAVGSQADF</sequence>
<evidence type="ECO:0000313" key="2">
    <source>
        <dbReference type="Proteomes" id="UP001187192"/>
    </source>
</evidence>
<organism evidence="1 2">
    <name type="scientific">Ficus carica</name>
    <name type="common">Common fig</name>
    <dbReference type="NCBI Taxonomy" id="3494"/>
    <lineage>
        <taxon>Eukaryota</taxon>
        <taxon>Viridiplantae</taxon>
        <taxon>Streptophyta</taxon>
        <taxon>Embryophyta</taxon>
        <taxon>Tracheophyta</taxon>
        <taxon>Spermatophyta</taxon>
        <taxon>Magnoliopsida</taxon>
        <taxon>eudicotyledons</taxon>
        <taxon>Gunneridae</taxon>
        <taxon>Pentapetalae</taxon>
        <taxon>rosids</taxon>
        <taxon>fabids</taxon>
        <taxon>Rosales</taxon>
        <taxon>Moraceae</taxon>
        <taxon>Ficeae</taxon>
        <taxon>Ficus</taxon>
    </lineage>
</organism>
<keyword evidence="2" id="KW-1185">Reference proteome</keyword>
<comment type="caution">
    <text evidence="1">The sequence shown here is derived from an EMBL/GenBank/DDBJ whole genome shotgun (WGS) entry which is preliminary data.</text>
</comment>
<name>A0AA88CLX8_FICCA</name>